<dbReference type="PROSITE" id="PS51257">
    <property type="entry name" value="PROKAR_LIPOPROTEIN"/>
    <property type="match status" value="1"/>
</dbReference>
<sequence>MKPFFLLLMILILTISCESENHYHDGHYEGGISFIDITWEINGGEILINNSITGTSKLRCEQFSDRIEYLEKDGTTKILYAQGNGDLKMSDLIILHKIK</sequence>
<gene>
    <name evidence="1" type="ORF">KZH69_09240</name>
</gene>
<keyword evidence="2" id="KW-1185">Reference proteome</keyword>
<name>A0ABS6XVE4_9FLAO</name>
<dbReference type="Proteomes" id="UP000812031">
    <property type="component" value="Unassembled WGS sequence"/>
</dbReference>
<evidence type="ECO:0000313" key="1">
    <source>
        <dbReference type="EMBL" id="MBW4360665.1"/>
    </source>
</evidence>
<evidence type="ECO:0000313" key="2">
    <source>
        <dbReference type="Proteomes" id="UP000812031"/>
    </source>
</evidence>
<organism evidence="1 2">
    <name type="scientific">Flavobacterium taihuense</name>
    <dbReference type="NCBI Taxonomy" id="2857508"/>
    <lineage>
        <taxon>Bacteria</taxon>
        <taxon>Pseudomonadati</taxon>
        <taxon>Bacteroidota</taxon>
        <taxon>Flavobacteriia</taxon>
        <taxon>Flavobacteriales</taxon>
        <taxon>Flavobacteriaceae</taxon>
        <taxon>Flavobacterium</taxon>
    </lineage>
</organism>
<evidence type="ECO:0008006" key="3">
    <source>
        <dbReference type="Google" id="ProtNLM"/>
    </source>
</evidence>
<comment type="caution">
    <text evidence="1">The sequence shown here is derived from an EMBL/GenBank/DDBJ whole genome shotgun (WGS) entry which is preliminary data.</text>
</comment>
<protein>
    <recommendedName>
        <fullName evidence="3">Lipoprotein</fullName>
    </recommendedName>
</protein>
<dbReference type="EMBL" id="JAHWYN010000006">
    <property type="protein sequence ID" value="MBW4360665.1"/>
    <property type="molecule type" value="Genomic_DNA"/>
</dbReference>
<dbReference type="RefSeq" id="WP_219317144.1">
    <property type="nucleotide sequence ID" value="NZ_JAHWYN010000006.1"/>
</dbReference>
<proteinExistence type="predicted"/>
<reference evidence="1 2" key="1">
    <citation type="submission" date="2021-07" db="EMBL/GenBank/DDBJ databases">
        <title>Flavobacterium sp. nov. isolated from sediment on the Taihu Lake.</title>
        <authorList>
            <person name="Qu J.-H."/>
        </authorList>
    </citation>
    <scope>NUCLEOTIDE SEQUENCE [LARGE SCALE GENOMIC DNA]</scope>
    <source>
        <strain evidence="1 2">NAS39</strain>
    </source>
</reference>
<accession>A0ABS6XVE4</accession>